<evidence type="ECO:0008006" key="3">
    <source>
        <dbReference type="Google" id="ProtNLM"/>
    </source>
</evidence>
<protein>
    <recommendedName>
        <fullName evidence="3">Phage protein</fullName>
    </recommendedName>
</protein>
<reference evidence="2" key="1">
    <citation type="journal article" date="2019" name="Int. J. Syst. Evol. Microbiol.">
        <title>The Global Catalogue of Microorganisms (GCM) 10K type strain sequencing project: providing services to taxonomists for standard genome sequencing and annotation.</title>
        <authorList>
            <consortium name="The Broad Institute Genomics Platform"/>
            <consortium name="The Broad Institute Genome Sequencing Center for Infectious Disease"/>
            <person name="Wu L."/>
            <person name="Ma J."/>
        </authorList>
    </citation>
    <scope>NUCLEOTIDE SEQUENCE [LARGE SCALE GENOMIC DNA]</scope>
    <source>
        <strain evidence="2">CGMCC 1.15197</strain>
    </source>
</reference>
<proteinExistence type="predicted"/>
<name>A0ABQ1UNJ3_9BACT</name>
<organism evidence="1 2">
    <name type="scientific">Hymenobacter cavernae</name>
    <dbReference type="NCBI Taxonomy" id="2044852"/>
    <lineage>
        <taxon>Bacteria</taxon>
        <taxon>Pseudomonadati</taxon>
        <taxon>Bacteroidota</taxon>
        <taxon>Cytophagia</taxon>
        <taxon>Cytophagales</taxon>
        <taxon>Hymenobacteraceae</taxon>
        <taxon>Hymenobacter</taxon>
    </lineage>
</organism>
<sequence>MTIKLEDGSYVSMDNIEDIRYTHYEDEENLLVIENGNEVYRKFSPYRIMLVVLQNGKKYVVTSIYSPERKEVVTVVKDFNGEITGARMQIDEFEKLFANN</sequence>
<evidence type="ECO:0000313" key="2">
    <source>
        <dbReference type="Proteomes" id="UP000632273"/>
    </source>
</evidence>
<comment type="caution">
    <text evidence="1">The sequence shown here is derived from an EMBL/GenBank/DDBJ whole genome shotgun (WGS) entry which is preliminary data.</text>
</comment>
<accession>A0ABQ1UNJ3</accession>
<gene>
    <name evidence="1" type="ORF">GCM10011383_38750</name>
</gene>
<dbReference type="EMBL" id="BMHT01000008">
    <property type="protein sequence ID" value="GGF23375.1"/>
    <property type="molecule type" value="Genomic_DNA"/>
</dbReference>
<dbReference type="Proteomes" id="UP000632273">
    <property type="component" value="Unassembled WGS sequence"/>
</dbReference>
<evidence type="ECO:0000313" key="1">
    <source>
        <dbReference type="EMBL" id="GGF23375.1"/>
    </source>
</evidence>
<keyword evidence="2" id="KW-1185">Reference proteome</keyword>
<dbReference type="RefSeq" id="WP_188815711.1">
    <property type="nucleotide sequence ID" value="NZ_BMHT01000008.1"/>
</dbReference>